<dbReference type="NCBIfam" id="TIGR01993">
    <property type="entry name" value="Pyr-5-nucltdase"/>
    <property type="match status" value="1"/>
</dbReference>
<dbReference type="SFLD" id="SFLDG01132">
    <property type="entry name" value="C1.5.3:_5'-Nucleotidase_Like"/>
    <property type="match status" value="1"/>
</dbReference>
<accession>A0A8H4KUM9</accession>
<dbReference type="InterPro" id="IPR056021">
    <property type="entry name" value="DUF7600"/>
</dbReference>
<dbReference type="SFLD" id="SFLDS00003">
    <property type="entry name" value="Haloacid_Dehalogenase"/>
    <property type="match status" value="1"/>
</dbReference>
<dbReference type="InterPro" id="IPR036291">
    <property type="entry name" value="NAD(P)-bd_dom_sf"/>
</dbReference>
<feature type="region of interest" description="Disordered" evidence="1">
    <location>
        <begin position="869"/>
        <end position="888"/>
    </location>
</feature>
<dbReference type="PANTHER" id="PTHR47438:SF1">
    <property type="entry name" value="PHOSPHATE METABOLISM PROTEIN 8-RELATED"/>
    <property type="match status" value="1"/>
</dbReference>
<dbReference type="GO" id="GO:0006206">
    <property type="term" value="P:pyrimidine nucleobase metabolic process"/>
    <property type="evidence" value="ECO:0007669"/>
    <property type="project" value="TreeGrafter"/>
</dbReference>
<feature type="domain" description="3-beta hydroxysteroid dehydrogenase/isomerase" evidence="2">
    <location>
        <begin position="914"/>
        <end position="1111"/>
    </location>
</feature>
<dbReference type="InterPro" id="IPR010237">
    <property type="entry name" value="Pyr-5-nucltdase"/>
</dbReference>
<name>A0A8H4KUM9_9HYPO</name>
<dbReference type="Pfam" id="PF24539">
    <property type="entry name" value="DUF7600"/>
    <property type="match status" value="1"/>
</dbReference>
<dbReference type="GO" id="GO:0008252">
    <property type="term" value="F:nucleotidase activity"/>
    <property type="evidence" value="ECO:0007669"/>
    <property type="project" value="TreeGrafter"/>
</dbReference>
<keyword evidence="5" id="KW-1185">Reference proteome</keyword>
<dbReference type="OrthoDB" id="5273847at2759"/>
<dbReference type="Pfam" id="PF00702">
    <property type="entry name" value="Hydrolase"/>
    <property type="match status" value="1"/>
</dbReference>
<evidence type="ECO:0000313" key="5">
    <source>
        <dbReference type="Proteomes" id="UP000605986"/>
    </source>
</evidence>
<dbReference type="Gene3D" id="3.40.50.1000">
    <property type="entry name" value="HAD superfamily/HAD-like"/>
    <property type="match status" value="1"/>
</dbReference>
<dbReference type="EMBL" id="JAADJG010000087">
    <property type="protein sequence ID" value="KAF4455578.1"/>
    <property type="molecule type" value="Genomic_DNA"/>
</dbReference>
<dbReference type="InterPro" id="IPR006439">
    <property type="entry name" value="HAD-SF_hydro_IA"/>
</dbReference>
<dbReference type="InterPro" id="IPR052791">
    <property type="entry name" value="SSM1_domain"/>
</dbReference>
<feature type="compositionally biased region" description="Basic and acidic residues" evidence="1">
    <location>
        <begin position="875"/>
        <end position="888"/>
    </location>
</feature>
<dbReference type="InterPro" id="IPR036047">
    <property type="entry name" value="F-box-like_dom_sf"/>
</dbReference>
<evidence type="ECO:0000259" key="3">
    <source>
        <dbReference type="Pfam" id="PF24539"/>
    </source>
</evidence>
<dbReference type="GO" id="GO:0016616">
    <property type="term" value="F:oxidoreductase activity, acting on the CH-OH group of donors, NAD or NADP as acceptor"/>
    <property type="evidence" value="ECO:0007669"/>
    <property type="project" value="InterPro"/>
</dbReference>
<protein>
    <submittedName>
        <fullName evidence="4">Pyrimidine 5'-nucleotidase</fullName>
    </submittedName>
</protein>
<feature type="compositionally biased region" description="Acidic residues" evidence="1">
    <location>
        <begin position="270"/>
        <end position="284"/>
    </location>
</feature>
<evidence type="ECO:0000259" key="2">
    <source>
        <dbReference type="Pfam" id="PF01073"/>
    </source>
</evidence>
<dbReference type="InterPro" id="IPR023214">
    <property type="entry name" value="HAD_sf"/>
</dbReference>
<dbReference type="Gene3D" id="1.10.150.450">
    <property type="match status" value="1"/>
</dbReference>
<comment type="caution">
    <text evidence="4">The sequence shown here is derived from an EMBL/GenBank/DDBJ whole genome shotgun (WGS) entry which is preliminary data.</text>
</comment>
<dbReference type="SUPFAM" id="SSF56784">
    <property type="entry name" value="HAD-like"/>
    <property type="match status" value="1"/>
</dbReference>
<dbReference type="AlphaFoldDB" id="A0A8H4KUM9"/>
<dbReference type="Gene3D" id="3.40.50.720">
    <property type="entry name" value="NAD(P)-binding Rossmann-like Domain"/>
    <property type="match status" value="1"/>
</dbReference>
<dbReference type="PANTHER" id="PTHR47438">
    <property type="entry name" value="PHOSPHATE METABOLISM PROTEIN 8-RELATED"/>
    <property type="match status" value="1"/>
</dbReference>
<reference evidence="4" key="1">
    <citation type="submission" date="2020-01" db="EMBL/GenBank/DDBJ databases">
        <title>Identification and distribution of gene clusters putatively required for synthesis of sphingolipid metabolism inhibitors in phylogenetically diverse species of the filamentous fungus Fusarium.</title>
        <authorList>
            <person name="Kim H.-S."/>
            <person name="Busman M."/>
            <person name="Brown D.W."/>
            <person name="Divon H."/>
            <person name="Uhlig S."/>
            <person name="Proctor R.H."/>
        </authorList>
    </citation>
    <scope>NUCLEOTIDE SEQUENCE</scope>
    <source>
        <strain evidence="4">NRRL 53441</strain>
    </source>
</reference>
<dbReference type="SFLD" id="SFLDG01129">
    <property type="entry name" value="C1.5:_HAD__Beta-PGM__Phosphata"/>
    <property type="match status" value="1"/>
</dbReference>
<dbReference type="NCBIfam" id="TIGR01509">
    <property type="entry name" value="HAD-SF-IA-v3"/>
    <property type="match status" value="1"/>
</dbReference>
<dbReference type="InterPro" id="IPR002225">
    <property type="entry name" value="3Beta_OHSteriod_DH/Estase"/>
</dbReference>
<dbReference type="GO" id="GO:0006694">
    <property type="term" value="P:steroid biosynthetic process"/>
    <property type="evidence" value="ECO:0007669"/>
    <property type="project" value="InterPro"/>
</dbReference>
<dbReference type="InterPro" id="IPR036412">
    <property type="entry name" value="HAD-like_sf"/>
</dbReference>
<dbReference type="SUPFAM" id="SSF51735">
    <property type="entry name" value="NAD(P)-binding Rossmann-fold domains"/>
    <property type="match status" value="1"/>
</dbReference>
<sequence length="1118" mass="126526">MDQNPEKPVLFFDIDNCLYSRNDKVLEHMGFLIDDYFKKHLDLSPDDAEQLHKNYSKQYGQAIEGLVRHHQIDALEYNAKVDDALPLDELIKPNPQLRQFLQDIDTSKVRLWLLTNAYVNHGKRVVRLLGVEDLFEGLTYCDYSKIPFVCKPQKDMYLKAMKEAGVSDLSKCFFVDDSYNNCVGARKAGWTAIHFVEKGFPMPDTPASQYQIRHLEELRSLYPEFFKFLLWIDGNDYDYVRLSGVARWLGGHYSDTHQVPVDPNTRWDDDISMDDSDDSDDQDAEPEHVIIVCNSHVMHRRAGYCRGFVFHDTCWTLLNLEVDVDLKLLYCLCASLPTGKDAHYAIINWGHDYGGAAEFYMHNEIEALRQPHTQPETVPREHSSNPLHIPALKKAIEFSERMQRDAFRSRLNPQDLGIDKDAFALLSPEILQTILTLLPSPDIHSLRLASPVFATQGLSERFWESRFTQGKEFEYLPEVFSTPPASWRALYLSLHIWASDSLVMANRRRVWTLAKQIHGLLRQMKGNPCLGPSKRTVPELSVRAYSRQKDDWTSASRYVTPNDTEFISGCRALRTRLLEFPEHLKVGHFFGLDRSGAGLGYTPTFGGTLIRVPGKLQCIRGFEVALDTNGIRDIAIIAEDGTTLPWATGGSPSYPRRLLTDVEGISAIEAKFDAFKLVELSRNRVTPREQTHPRERFLWLPEIPRKEWIFDGLLPLGDDTNPNVPIMTVVYDDDDDCSWSDVHSIDTTYIDECHPTTLKFRPWPEGKKQILGSYSLQFDFGGPRRFGRMGDGGLGCPVNADDGEQVISLEVQVDQGFIVGIRFNSNHARTALLTPEESPLIHLPWIKIRPSGSRVIGMFSQGAGWGLQDQRSLGKRRENGFPKTRTGDRWKRFPRSTYSQLLENEGTVVAIVSRHPKIPADVSDHTRISLHAADLTVPDQIEAVFKKFNPHAIIHTASPSYLDTTTNLVKANVDGTNALLKAATACTKTSAFVFTSTDSAVIPTQEPLSEDDAVLYGETNAPNSYAMTKAMAEKLAIAANSAQLHTSALRIPAFYGKHDTNFVPQLVRSIRRKEHKMQLGKDKKPFEFLYVKKAAEAHILAMNALLDPQTMDWAMATL</sequence>
<evidence type="ECO:0000313" key="4">
    <source>
        <dbReference type="EMBL" id="KAF4455578.1"/>
    </source>
</evidence>
<proteinExistence type="predicted"/>
<gene>
    <name evidence="4" type="ORF">F53441_2102</name>
</gene>
<dbReference type="Pfam" id="PF01073">
    <property type="entry name" value="3Beta_HSD"/>
    <property type="match status" value="1"/>
</dbReference>
<organism evidence="4 5">
    <name type="scientific">Fusarium austroafricanum</name>
    <dbReference type="NCBI Taxonomy" id="2364996"/>
    <lineage>
        <taxon>Eukaryota</taxon>
        <taxon>Fungi</taxon>
        <taxon>Dikarya</taxon>
        <taxon>Ascomycota</taxon>
        <taxon>Pezizomycotina</taxon>
        <taxon>Sordariomycetes</taxon>
        <taxon>Hypocreomycetidae</taxon>
        <taxon>Hypocreales</taxon>
        <taxon>Nectriaceae</taxon>
        <taxon>Fusarium</taxon>
        <taxon>Fusarium concolor species complex</taxon>
    </lineage>
</organism>
<dbReference type="GO" id="GO:0009166">
    <property type="term" value="P:nucleotide catabolic process"/>
    <property type="evidence" value="ECO:0007669"/>
    <property type="project" value="TreeGrafter"/>
</dbReference>
<dbReference type="SUPFAM" id="SSF81383">
    <property type="entry name" value="F-box domain"/>
    <property type="match status" value="1"/>
</dbReference>
<feature type="region of interest" description="Disordered" evidence="1">
    <location>
        <begin position="260"/>
        <end position="284"/>
    </location>
</feature>
<dbReference type="Proteomes" id="UP000605986">
    <property type="component" value="Unassembled WGS sequence"/>
</dbReference>
<feature type="domain" description="DUF7600" evidence="3">
    <location>
        <begin position="597"/>
        <end position="686"/>
    </location>
</feature>
<evidence type="ECO:0000256" key="1">
    <source>
        <dbReference type="SAM" id="MobiDB-lite"/>
    </source>
</evidence>